<comment type="caution">
    <text evidence="10">The sequence shown here is derived from an EMBL/GenBank/DDBJ whole genome shotgun (WGS) entry which is preliminary data.</text>
</comment>
<reference evidence="10 11" key="1">
    <citation type="journal article" date="2014" name="Int. J. Syst. Evol. Microbiol.">
        <title>Complete genome sequence of Corynebacterium casei LMG S-19264T (=DSM 44701T), isolated from a smear-ripened cheese.</title>
        <authorList>
            <consortium name="US DOE Joint Genome Institute (JGI-PGF)"/>
            <person name="Walter F."/>
            <person name="Albersmeier A."/>
            <person name="Kalinowski J."/>
            <person name="Ruckert C."/>
        </authorList>
    </citation>
    <scope>NUCLEOTIDE SEQUENCE [LARGE SCALE GENOMIC DNA]</scope>
    <source>
        <strain evidence="10 11">IBRC-M 10912</strain>
    </source>
</reference>
<keyword evidence="5 9" id="KW-0812">Transmembrane</keyword>
<dbReference type="Proteomes" id="UP001595821">
    <property type="component" value="Unassembled WGS sequence"/>
</dbReference>
<keyword evidence="6 9" id="KW-1133">Transmembrane helix</keyword>
<dbReference type="AlphaFoldDB" id="A0ABD5P2D8"/>
<proteinExistence type="inferred from homology"/>
<evidence type="ECO:0000256" key="2">
    <source>
        <dbReference type="ARBA" id="ARBA00010735"/>
    </source>
</evidence>
<organism evidence="10 11">
    <name type="scientific">Natribaculum luteum</name>
    <dbReference type="NCBI Taxonomy" id="1586232"/>
    <lineage>
        <taxon>Archaea</taxon>
        <taxon>Methanobacteriati</taxon>
        <taxon>Methanobacteriota</taxon>
        <taxon>Stenosarchaea group</taxon>
        <taxon>Halobacteria</taxon>
        <taxon>Halobacteriales</taxon>
        <taxon>Natrialbaceae</taxon>
        <taxon>Natribaculum</taxon>
    </lineage>
</organism>
<gene>
    <name evidence="10" type="ORF">ACFOZ7_16370</name>
</gene>
<dbReference type="RefSeq" id="WP_246970418.1">
    <property type="nucleotide sequence ID" value="NZ_CP095397.1"/>
</dbReference>
<keyword evidence="3" id="KW-0813">Transport</keyword>
<feature type="transmembrane region" description="Helical" evidence="9">
    <location>
        <begin position="95"/>
        <end position="114"/>
    </location>
</feature>
<dbReference type="InterPro" id="IPR011606">
    <property type="entry name" value="Brnchd-chn_aa_trnsp_permease"/>
</dbReference>
<keyword evidence="7 9" id="KW-0472">Membrane</keyword>
<evidence type="ECO:0000256" key="8">
    <source>
        <dbReference type="SAM" id="MobiDB-lite"/>
    </source>
</evidence>
<name>A0ABD5P2D8_9EURY</name>
<evidence type="ECO:0000256" key="6">
    <source>
        <dbReference type="ARBA" id="ARBA00022989"/>
    </source>
</evidence>
<evidence type="ECO:0000256" key="9">
    <source>
        <dbReference type="SAM" id="Phobius"/>
    </source>
</evidence>
<evidence type="ECO:0000313" key="10">
    <source>
        <dbReference type="EMBL" id="MFC4248485.1"/>
    </source>
</evidence>
<evidence type="ECO:0000256" key="4">
    <source>
        <dbReference type="ARBA" id="ARBA00022475"/>
    </source>
</evidence>
<sequence>MSTEEASGRTEQRPRRANDESESTRGGEDVTFTLEGARVGFLRCVPVALGVGGYGVVFGVLARQAGLSVAEATLMSATVVAGAAQLVAIELWADPIPVATIVVTTVVINLRYSLMGAALRPWFEHLSAARTYASVFFMADENWALTMSDLRSGSARGAFLLGSGLAIWSFWVVATIVGATAGGVIGEPARFGLDFVLSAVFVALAVELWEGRSSLLPWLVALFVAVAAAEMLPGRWYILLGGLAAATLEVIRYDD</sequence>
<feature type="compositionally biased region" description="Basic and acidic residues" evidence="8">
    <location>
        <begin position="1"/>
        <end position="28"/>
    </location>
</feature>
<feature type="transmembrane region" description="Helical" evidence="9">
    <location>
        <begin position="215"/>
        <end position="232"/>
    </location>
</feature>
<dbReference type="GeneID" id="71855650"/>
<evidence type="ECO:0000256" key="7">
    <source>
        <dbReference type="ARBA" id="ARBA00023136"/>
    </source>
</evidence>
<dbReference type="GO" id="GO:0005886">
    <property type="term" value="C:plasma membrane"/>
    <property type="evidence" value="ECO:0007669"/>
    <property type="project" value="UniProtKB-SubCell"/>
</dbReference>
<feature type="transmembrane region" description="Helical" evidence="9">
    <location>
        <begin position="69"/>
        <end position="89"/>
    </location>
</feature>
<keyword evidence="4" id="KW-1003">Cell membrane</keyword>
<feature type="transmembrane region" description="Helical" evidence="9">
    <location>
        <begin position="191"/>
        <end position="209"/>
    </location>
</feature>
<dbReference type="Pfam" id="PF03591">
    <property type="entry name" value="AzlC"/>
    <property type="match status" value="1"/>
</dbReference>
<evidence type="ECO:0000313" key="11">
    <source>
        <dbReference type="Proteomes" id="UP001595821"/>
    </source>
</evidence>
<dbReference type="PANTHER" id="PTHR34979">
    <property type="entry name" value="INNER MEMBRANE PROTEIN YGAZ"/>
    <property type="match status" value="1"/>
</dbReference>
<feature type="region of interest" description="Disordered" evidence="8">
    <location>
        <begin position="1"/>
        <end position="29"/>
    </location>
</feature>
<feature type="transmembrane region" description="Helical" evidence="9">
    <location>
        <begin position="40"/>
        <end position="62"/>
    </location>
</feature>
<feature type="transmembrane region" description="Helical" evidence="9">
    <location>
        <begin position="159"/>
        <end position="179"/>
    </location>
</feature>
<evidence type="ECO:0000256" key="1">
    <source>
        <dbReference type="ARBA" id="ARBA00004651"/>
    </source>
</evidence>
<accession>A0ABD5P2D8</accession>
<evidence type="ECO:0000256" key="5">
    <source>
        <dbReference type="ARBA" id="ARBA00022692"/>
    </source>
</evidence>
<dbReference type="EMBL" id="JBHSDJ010000123">
    <property type="protein sequence ID" value="MFC4248485.1"/>
    <property type="molecule type" value="Genomic_DNA"/>
</dbReference>
<comment type="subcellular location">
    <subcellularLocation>
        <location evidence="1">Cell membrane</location>
        <topology evidence="1">Multi-pass membrane protein</topology>
    </subcellularLocation>
</comment>
<evidence type="ECO:0000256" key="3">
    <source>
        <dbReference type="ARBA" id="ARBA00022448"/>
    </source>
</evidence>
<comment type="similarity">
    <text evidence="2">Belongs to the AzlC family.</text>
</comment>
<protein>
    <submittedName>
        <fullName evidence="10">AzlC family ABC transporter permease</fullName>
    </submittedName>
</protein>
<dbReference type="PANTHER" id="PTHR34979:SF1">
    <property type="entry name" value="INNER MEMBRANE PROTEIN YGAZ"/>
    <property type="match status" value="1"/>
</dbReference>